<dbReference type="RefSeq" id="WP_091595521.1">
    <property type="nucleotide sequence ID" value="NZ_FNEE01000010.1"/>
</dbReference>
<dbReference type="InterPro" id="IPR006118">
    <property type="entry name" value="Recombinase_CS"/>
</dbReference>
<organism evidence="2 3">
    <name type="scientific">Mesorhizobium muleiense</name>
    <dbReference type="NCBI Taxonomy" id="1004279"/>
    <lineage>
        <taxon>Bacteria</taxon>
        <taxon>Pseudomonadati</taxon>
        <taxon>Pseudomonadota</taxon>
        <taxon>Alphaproteobacteria</taxon>
        <taxon>Hyphomicrobiales</taxon>
        <taxon>Phyllobacteriaceae</taxon>
        <taxon>Mesorhizobium</taxon>
    </lineage>
</organism>
<dbReference type="PANTHER" id="PTHR15020">
    <property type="entry name" value="FLAVIN REDUCTASE-RELATED"/>
    <property type="match status" value="1"/>
</dbReference>
<feature type="domain" description="NAD(P)-binding" evidence="1">
    <location>
        <begin position="8"/>
        <end position="192"/>
    </location>
</feature>
<proteinExistence type="predicted"/>
<dbReference type="InterPro" id="IPR016040">
    <property type="entry name" value="NAD(P)-bd_dom"/>
</dbReference>
<gene>
    <name evidence="2" type="ORF">SAMN05428953_110111</name>
</gene>
<dbReference type="CDD" id="cd05243">
    <property type="entry name" value="SDR_a5"/>
    <property type="match status" value="1"/>
</dbReference>
<dbReference type="SUPFAM" id="SSF51735">
    <property type="entry name" value="NAD(P)-binding Rossmann-fold domains"/>
    <property type="match status" value="1"/>
</dbReference>
<dbReference type="PROSITE" id="PS00398">
    <property type="entry name" value="RECOMBINASES_2"/>
    <property type="match status" value="1"/>
</dbReference>
<dbReference type="EMBL" id="FNEE01000010">
    <property type="protein sequence ID" value="SDJ96248.1"/>
    <property type="molecule type" value="Genomic_DNA"/>
</dbReference>
<dbReference type="AlphaFoldDB" id="A0A1G8Y0B7"/>
<sequence length="216" mass="22892">MSKIFIVGGAGKVGRRLAQQLSERGHRPLSLYRKPEQRDELTALGATPIEGDLIGLSIEDLADMMKGCGTAVFSAGAGGAGMAVTNAIDGAGLEKAVEAAKVAGVQRFLLVSVFPDALRDQERKEGFENYIRVKKLADAYLVASGLDYVIVRPGTLTEETGRGCVRADLAVPYGKVPRDDVAAVLAEIVDRPDIARAIIELTEGETPVSEAITRLA</sequence>
<evidence type="ECO:0000313" key="3">
    <source>
        <dbReference type="Proteomes" id="UP000198894"/>
    </source>
</evidence>
<evidence type="ECO:0000313" key="2">
    <source>
        <dbReference type="EMBL" id="SDJ96248.1"/>
    </source>
</evidence>
<evidence type="ECO:0000259" key="1">
    <source>
        <dbReference type="Pfam" id="PF13460"/>
    </source>
</evidence>
<dbReference type="Pfam" id="PF13460">
    <property type="entry name" value="NAD_binding_10"/>
    <property type="match status" value="1"/>
</dbReference>
<dbReference type="Gene3D" id="3.40.50.720">
    <property type="entry name" value="NAD(P)-binding Rossmann-like Domain"/>
    <property type="match status" value="1"/>
</dbReference>
<protein>
    <submittedName>
        <fullName evidence="2">Nucleoside-diphosphate-sugar epimerase</fullName>
    </submittedName>
</protein>
<dbReference type="GO" id="GO:0000150">
    <property type="term" value="F:DNA strand exchange activity"/>
    <property type="evidence" value="ECO:0007669"/>
    <property type="project" value="InterPro"/>
</dbReference>
<dbReference type="InterPro" id="IPR036291">
    <property type="entry name" value="NAD(P)-bd_dom_sf"/>
</dbReference>
<keyword evidence="3" id="KW-1185">Reference proteome</keyword>
<dbReference type="PANTHER" id="PTHR15020:SF50">
    <property type="entry name" value="UPF0659 PROTEIN YMR090W"/>
    <property type="match status" value="1"/>
</dbReference>
<name>A0A1G8Y0B7_9HYPH</name>
<accession>A0A1G8Y0B7</accession>
<dbReference type="Proteomes" id="UP000198894">
    <property type="component" value="Unassembled WGS sequence"/>
</dbReference>
<reference evidence="3" key="1">
    <citation type="submission" date="2016-10" db="EMBL/GenBank/DDBJ databases">
        <authorList>
            <person name="Varghese N."/>
            <person name="Submissions S."/>
        </authorList>
    </citation>
    <scope>NUCLEOTIDE SEQUENCE [LARGE SCALE GENOMIC DNA]</scope>
    <source>
        <strain evidence="3">CGMCC 1.11022</strain>
    </source>
</reference>